<dbReference type="Gene3D" id="3.90.1570.50">
    <property type="match status" value="1"/>
</dbReference>
<accession>A0ABY2D4L0</accession>
<keyword evidence="4 10" id="KW-0547">Nucleotide-binding</keyword>
<organism evidence="13 14">
    <name type="scientific">Halomonas marinisediminis</name>
    <dbReference type="NCBI Taxonomy" id="2546095"/>
    <lineage>
        <taxon>Bacteria</taxon>
        <taxon>Pseudomonadati</taxon>
        <taxon>Pseudomonadota</taxon>
        <taxon>Gammaproteobacteria</taxon>
        <taxon>Oceanospirillales</taxon>
        <taxon>Halomonadaceae</taxon>
        <taxon>Halomonas</taxon>
    </lineage>
</organism>
<feature type="domain" description="Helicase ATP-binding" evidence="12">
    <location>
        <begin position="294"/>
        <end position="458"/>
    </location>
</feature>
<dbReference type="Proteomes" id="UP000294823">
    <property type="component" value="Unassembled WGS sequence"/>
</dbReference>
<evidence type="ECO:0000256" key="6">
    <source>
        <dbReference type="ARBA" id="ARBA00022759"/>
    </source>
</evidence>
<evidence type="ECO:0000256" key="11">
    <source>
        <dbReference type="SAM" id="Coils"/>
    </source>
</evidence>
<evidence type="ECO:0000256" key="10">
    <source>
        <dbReference type="RuleBase" id="RU364115"/>
    </source>
</evidence>
<evidence type="ECO:0000256" key="1">
    <source>
        <dbReference type="ARBA" id="ARBA00000851"/>
    </source>
</evidence>
<comment type="function">
    <text evidence="10">Subunit R is required for both nuclease and ATPase activities, but not for modification.</text>
</comment>
<sequence length="1075" mass="121157">MTPPPSPAYAYSEDALVEQPAIELFADLGWDTANLYGEWSGTVSSEGRQTQQDVVLVPRLRVALEKLNPELPADALEKAIEELTRDRSKLLPVNANLEVYRLLKDGVKVEVSEDDGGTAIETVQVIDWSKPEENDFLLTSQFWVRGELHTRRTDLVGFVNGLPLLFVELKASHKTLKAAYDGNLSDYRSVIPQLFTYNAVVMLSNGSETLVGSTFSPWEHLFEWKRINDEGEKGVVSLETAIRGIAERTRLLDIVENFTVFEEVQGGTIKKIAKNHQYLGVNKAIAELQRIKDRPTGEAGRLGVFWHTQGSGKSLSMVFFTQKIHRTIPGNWTFVIVTDRNELDEQIYKTFAATGAVNEVEAHAESGAHLKQLLSEDHRYVFTLIQKFGTKKGETYPKLSDRQDIIVITDEAHRSQYDTLAMNMRTALPHAAFLGFTGTPLMAGEEKTKEVFGDYISVYDFGQSIADGATVPLYYENRIPELQLINENLNEDLTRLLEDAELDADQEKKVERVFAREYHLITRDDRLEAIAEDLVQHFVGRGHQGKAMMVCIDKATAVKMYNKVQAHWQGYLAQLRADLASAPKDQQEALKHKIKVLETTDMAVVVSQGQNEIKELADKGLDILPHRKRMVEEDLDEQFKDPDGPLRLVFVCAMWITGFDVPSCSTIYLDKPMKNHTLMQTIARANRKYPGKEAGLIVDYAGVFRKLQEALAIYGGAAPSKVGESPAGYGDQPPQDGSSPIQQKAELVEYLKHLLAKAITFLTEKQIDPEAIKAAGGFDKVALLDDAVEKLLESEETKKAFSNLARATSRVYRAILPDPSANDLAPDAVLLSVLAQKIKALEPEVDISQVMKDVDDLLDQSVAPVPYVIEDTDEEKLFDLSQIDFEKLKERFNSGKKRTESEKLRALLNQKLESMVAKNPSRSDFMEKLQKLIEKYNSGSMNIEAFFQQLMEFTEELQEEDQRAIREGLTEEELALFDIITKPAPEMTDKEVAQVKAMCRELLVTLKEEKLVLDWRKKSQAKGDVRRTLEIVFDRGLPESFDETVYNEKCEEAFHHLMTSYYGGGQSVYSSHHHH</sequence>
<evidence type="ECO:0000256" key="9">
    <source>
        <dbReference type="ARBA" id="ARBA00023125"/>
    </source>
</evidence>
<dbReference type="InterPro" id="IPR021810">
    <property type="entry name" value="T1RH-like_C"/>
</dbReference>
<dbReference type="Pfam" id="PF18766">
    <property type="entry name" value="SWI2_SNF2"/>
    <property type="match status" value="1"/>
</dbReference>
<dbReference type="PROSITE" id="PS51192">
    <property type="entry name" value="HELICASE_ATP_BIND_1"/>
    <property type="match status" value="1"/>
</dbReference>
<evidence type="ECO:0000256" key="4">
    <source>
        <dbReference type="ARBA" id="ARBA00022741"/>
    </source>
</evidence>
<comment type="caution">
    <text evidence="13">The sequence shown here is derived from an EMBL/GenBank/DDBJ whole genome shotgun (WGS) entry which is preliminary data.</text>
</comment>
<keyword evidence="8 10" id="KW-0067">ATP-binding</keyword>
<dbReference type="PANTHER" id="PTHR30195:SF15">
    <property type="entry name" value="TYPE I RESTRICTION ENZYME HINDI ENDONUCLEASE SUBUNIT"/>
    <property type="match status" value="1"/>
</dbReference>
<dbReference type="Pfam" id="PF11867">
    <property type="entry name" value="T1RH-like_C"/>
    <property type="match status" value="1"/>
</dbReference>
<dbReference type="CDD" id="cd18800">
    <property type="entry name" value="SF2_C_EcoR124I-like"/>
    <property type="match status" value="1"/>
</dbReference>
<keyword evidence="7 10" id="KW-0378">Hydrolase</keyword>
<dbReference type="EC" id="3.1.21.3" evidence="10"/>
<keyword evidence="5 10" id="KW-0680">Restriction system</keyword>
<dbReference type="NCBIfam" id="TIGR00348">
    <property type="entry name" value="hsdR"/>
    <property type="match status" value="1"/>
</dbReference>
<dbReference type="InterPro" id="IPR027417">
    <property type="entry name" value="P-loop_NTPase"/>
</dbReference>
<dbReference type="InterPro" id="IPR040980">
    <property type="entry name" value="SWI2_SNF2"/>
</dbReference>
<dbReference type="InterPro" id="IPR051268">
    <property type="entry name" value="Type-I_R_enzyme_R_subunit"/>
</dbReference>
<evidence type="ECO:0000256" key="7">
    <source>
        <dbReference type="ARBA" id="ARBA00022801"/>
    </source>
</evidence>
<keyword evidence="3" id="KW-0540">Nuclease</keyword>
<dbReference type="InterPro" id="IPR055180">
    <property type="entry name" value="HsdR_RecA-like_helicase_dom_2"/>
</dbReference>
<proteinExistence type="inferred from homology"/>
<dbReference type="InterPro" id="IPR007409">
    <property type="entry name" value="Restrct_endonuc_type1_HsdR_N"/>
</dbReference>
<evidence type="ECO:0000313" key="14">
    <source>
        <dbReference type="Proteomes" id="UP000294823"/>
    </source>
</evidence>
<dbReference type="RefSeq" id="WP_132044875.1">
    <property type="nucleotide sequence ID" value="NZ_SLTR01000022.1"/>
</dbReference>
<evidence type="ECO:0000256" key="8">
    <source>
        <dbReference type="ARBA" id="ARBA00022840"/>
    </source>
</evidence>
<comment type="similarity">
    <text evidence="2 10">Belongs to the HsdR family.</text>
</comment>
<dbReference type="CDD" id="cd22332">
    <property type="entry name" value="HsdR_N"/>
    <property type="match status" value="1"/>
</dbReference>
<dbReference type="PANTHER" id="PTHR30195">
    <property type="entry name" value="TYPE I SITE-SPECIFIC DEOXYRIBONUCLEASE PROTEIN SUBUNIT M AND R"/>
    <property type="match status" value="1"/>
</dbReference>
<dbReference type="Gene3D" id="3.40.50.300">
    <property type="entry name" value="P-loop containing nucleotide triphosphate hydrolases"/>
    <property type="match status" value="2"/>
</dbReference>
<dbReference type="SUPFAM" id="SSF52540">
    <property type="entry name" value="P-loop containing nucleoside triphosphate hydrolases"/>
    <property type="match status" value="2"/>
</dbReference>
<dbReference type="EMBL" id="SLTR01000022">
    <property type="protein sequence ID" value="TDB00773.1"/>
    <property type="molecule type" value="Genomic_DNA"/>
</dbReference>
<dbReference type="SMART" id="SM00487">
    <property type="entry name" value="DEXDc"/>
    <property type="match status" value="1"/>
</dbReference>
<evidence type="ECO:0000256" key="2">
    <source>
        <dbReference type="ARBA" id="ARBA00008598"/>
    </source>
</evidence>
<protein>
    <recommendedName>
        <fullName evidence="10">Type I restriction enzyme endonuclease subunit</fullName>
        <shortName evidence="10">R protein</shortName>
        <ecNumber evidence="10">3.1.21.3</ecNumber>
    </recommendedName>
</protein>
<comment type="subunit">
    <text evidence="10">The type I restriction/modification system is composed of three polypeptides R, M and S.</text>
</comment>
<evidence type="ECO:0000256" key="3">
    <source>
        <dbReference type="ARBA" id="ARBA00022722"/>
    </source>
</evidence>
<dbReference type="GO" id="GO:0004519">
    <property type="term" value="F:endonuclease activity"/>
    <property type="evidence" value="ECO:0007669"/>
    <property type="project" value="UniProtKB-KW"/>
</dbReference>
<evidence type="ECO:0000313" key="13">
    <source>
        <dbReference type="EMBL" id="TDB00773.1"/>
    </source>
</evidence>
<keyword evidence="11" id="KW-0175">Coiled coil</keyword>
<name>A0ABY2D4L0_9GAMM</name>
<dbReference type="Pfam" id="PF22679">
    <property type="entry name" value="T1R_D3-like"/>
    <property type="match status" value="1"/>
</dbReference>
<keyword evidence="6 13" id="KW-0255">Endonuclease</keyword>
<gene>
    <name evidence="13" type="ORF">E0702_13955</name>
</gene>
<keyword evidence="9 10" id="KW-0238">DNA-binding</keyword>
<dbReference type="Pfam" id="PF04313">
    <property type="entry name" value="HSDR_N"/>
    <property type="match status" value="1"/>
</dbReference>
<dbReference type="InterPro" id="IPR004473">
    <property type="entry name" value="Restrct_endonuc_typeI_HsdR"/>
</dbReference>
<evidence type="ECO:0000259" key="12">
    <source>
        <dbReference type="PROSITE" id="PS51192"/>
    </source>
</evidence>
<reference evidence="13 14" key="1">
    <citation type="submission" date="2019-03" db="EMBL/GenBank/DDBJ databases">
        <title>Halomonas marinisediminis sp. nov., a moderately halophilic bacterium isolated from the Bohai Gulf.</title>
        <authorList>
            <person name="Ji X."/>
        </authorList>
    </citation>
    <scope>NUCLEOTIDE SEQUENCE [LARGE SCALE GENOMIC DNA]</scope>
    <source>
        <strain evidence="13 14">204</strain>
    </source>
</reference>
<evidence type="ECO:0000256" key="5">
    <source>
        <dbReference type="ARBA" id="ARBA00022747"/>
    </source>
</evidence>
<comment type="catalytic activity">
    <reaction evidence="1 10">
        <text>Endonucleolytic cleavage of DNA to give random double-stranded fragments with terminal 5'-phosphates, ATP is simultaneously hydrolyzed.</text>
        <dbReference type="EC" id="3.1.21.3"/>
    </reaction>
</comment>
<keyword evidence="14" id="KW-1185">Reference proteome</keyword>
<dbReference type="InterPro" id="IPR014001">
    <property type="entry name" value="Helicase_ATP-bd"/>
</dbReference>
<feature type="coiled-coil region" evidence="11">
    <location>
        <begin position="479"/>
        <end position="510"/>
    </location>
</feature>
<dbReference type="CDD" id="cd18030">
    <property type="entry name" value="DEXHc_RE_I_HsdR"/>
    <property type="match status" value="1"/>
</dbReference>